<dbReference type="EMBL" id="PKFO01000006">
    <property type="protein sequence ID" value="PVH22147.1"/>
    <property type="molecule type" value="Genomic_DNA"/>
</dbReference>
<dbReference type="PRINTS" id="PR00625">
    <property type="entry name" value="JDOMAIN"/>
</dbReference>
<dbReference type="AlphaFoldDB" id="A0A2V1AVJ9"/>
<dbReference type="SMART" id="SM00271">
    <property type="entry name" value="DnaJ"/>
    <property type="match status" value="1"/>
</dbReference>
<gene>
    <name evidence="2" type="ORF">CXQ85_004816</name>
</gene>
<dbReference type="InterPro" id="IPR018253">
    <property type="entry name" value="DnaJ_domain_CS"/>
</dbReference>
<dbReference type="PROSITE" id="PS50076">
    <property type="entry name" value="DNAJ_2"/>
    <property type="match status" value="1"/>
</dbReference>
<dbReference type="Gene3D" id="1.10.287.110">
    <property type="entry name" value="DnaJ domain"/>
    <property type="match status" value="1"/>
</dbReference>
<dbReference type="InterPro" id="IPR036869">
    <property type="entry name" value="J_dom_sf"/>
</dbReference>
<evidence type="ECO:0000313" key="3">
    <source>
        <dbReference type="Proteomes" id="UP000244309"/>
    </source>
</evidence>
<organism evidence="2 3">
    <name type="scientific">Candidozyma haemuli</name>
    <dbReference type="NCBI Taxonomy" id="45357"/>
    <lineage>
        <taxon>Eukaryota</taxon>
        <taxon>Fungi</taxon>
        <taxon>Dikarya</taxon>
        <taxon>Ascomycota</taxon>
        <taxon>Saccharomycotina</taxon>
        <taxon>Pichiomycetes</taxon>
        <taxon>Metschnikowiaceae</taxon>
        <taxon>Candidozyma</taxon>
    </lineage>
</organism>
<sequence length="282" mass="33696">MLVSFRRYATEAGKRQVNHTHFDLHAWPKSRRPSPHDIFDMDPSEASYKTRKEFDNKLKSTYKKLVKMYHPDLSVSHDIVEGSTALSASKKRARFDEIQKAYELLKDPRKRIAYKKYEHTTWEDYKPGKTSSFEAYRMANAHRRQYSYENDPKFWHAATWEDYYHMKWGRSPPTAEELEKNKWKILYRVLGVASVVVVLQIMLAIERTDEFNRQTRLMNLRADADLRDSYNNFEEGRSQFQRLRRFLLYRRSGLAGRDDEGSKQEENEILTRFAQSKVDQFK</sequence>
<dbReference type="PROSITE" id="PS00636">
    <property type="entry name" value="DNAJ_1"/>
    <property type="match status" value="1"/>
</dbReference>
<feature type="domain" description="J" evidence="1">
    <location>
        <begin position="34"/>
        <end position="118"/>
    </location>
</feature>
<reference evidence="2 3" key="1">
    <citation type="submission" date="2017-12" db="EMBL/GenBank/DDBJ databases">
        <title>Genome Sequence of a Multidrug-Resistant Candida haemulonii Isolate from a Patient with Chronic Leg Ulcers in Israel.</title>
        <authorList>
            <person name="Chow N.A."/>
            <person name="Gade L."/>
            <person name="Batra D."/>
            <person name="Rowe L.A."/>
            <person name="Ben-Ami R."/>
            <person name="Loparev V.N."/>
            <person name="Litvintseva A.P."/>
        </authorList>
    </citation>
    <scope>NUCLEOTIDE SEQUENCE [LARGE SCALE GENOMIC DNA]</scope>
    <source>
        <strain evidence="2 3">B11899</strain>
    </source>
</reference>
<dbReference type="Pfam" id="PF00226">
    <property type="entry name" value="DnaJ"/>
    <property type="match status" value="1"/>
</dbReference>
<evidence type="ECO:0000259" key="1">
    <source>
        <dbReference type="PROSITE" id="PS50076"/>
    </source>
</evidence>
<dbReference type="VEuPathDB" id="FungiDB:CXQ85_004816"/>
<dbReference type="OrthoDB" id="445556at2759"/>
<dbReference type="GeneID" id="37010146"/>
<dbReference type="Proteomes" id="UP000244309">
    <property type="component" value="Unassembled WGS sequence"/>
</dbReference>
<comment type="caution">
    <text evidence="2">The sequence shown here is derived from an EMBL/GenBank/DDBJ whole genome shotgun (WGS) entry which is preliminary data.</text>
</comment>
<dbReference type="STRING" id="45357.A0A2V1AVJ9"/>
<name>A0A2V1AVJ9_9ASCO</name>
<dbReference type="InterPro" id="IPR001623">
    <property type="entry name" value="DnaJ_domain"/>
</dbReference>
<dbReference type="CDD" id="cd06257">
    <property type="entry name" value="DnaJ"/>
    <property type="match status" value="1"/>
</dbReference>
<protein>
    <recommendedName>
        <fullName evidence="1">J domain-containing protein</fullName>
    </recommendedName>
</protein>
<evidence type="ECO:0000313" key="2">
    <source>
        <dbReference type="EMBL" id="PVH22147.1"/>
    </source>
</evidence>
<keyword evidence="3" id="KW-1185">Reference proteome</keyword>
<dbReference type="RefSeq" id="XP_025343087.1">
    <property type="nucleotide sequence ID" value="XM_025488425.1"/>
</dbReference>
<accession>A0A2V1AVJ9</accession>
<dbReference type="SUPFAM" id="SSF46565">
    <property type="entry name" value="Chaperone J-domain"/>
    <property type="match status" value="1"/>
</dbReference>
<proteinExistence type="predicted"/>